<dbReference type="SUPFAM" id="SSF52096">
    <property type="entry name" value="ClpP/crotonase"/>
    <property type="match status" value="1"/>
</dbReference>
<reference evidence="2 3" key="1">
    <citation type="submission" date="2017-08" db="EMBL/GenBank/DDBJ databases">
        <title>Halomonas alkalisoli sp. nov., isolated from saline alkaline soil.</title>
        <authorList>
            <person name="Wang D."/>
            <person name="Zhang G."/>
        </authorList>
    </citation>
    <scope>NUCLEOTIDE SEQUENCE [LARGE SCALE GENOMIC DNA]</scope>
    <source>
        <strain evidence="2 3">WRN001</strain>
    </source>
</reference>
<evidence type="ECO:0000256" key="1">
    <source>
        <dbReference type="ARBA" id="ARBA00005254"/>
    </source>
</evidence>
<dbReference type="AlphaFoldDB" id="A0A2A2F1M0"/>
<dbReference type="CDD" id="cd06558">
    <property type="entry name" value="crotonase-like"/>
    <property type="match status" value="1"/>
</dbReference>
<dbReference type="GO" id="GO:0006635">
    <property type="term" value="P:fatty acid beta-oxidation"/>
    <property type="evidence" value="ECO:0007669"/>
    <property type="project" value="TreeGrafter"/>
</dbReference>
<evidence type="ECO:0000313" key="3">
    <source>
        <dbReference type="Proteomes" id="UP000217771"/>
    </source>
</evidence>
<keyword evidence="3" id="KW-1185">Reference proteome</keyword>
<dbReference type="GO" id="GO:0003824">
    <property type="term" value="F:catalytic activity"/>
    <property type="evidence" value="ECO:0007669"/>
    <property type="project" value="UniProtKB-ARBA"/>
</dbReference>
<gene>
    <name evidence="2" type="ORF">CK498_07005</name>
</gene>
<sequence length="253" mass="27834">MSEHILTNKQGRVGVITLNRPEVLNAWHSEMRQQLIAALEEFSNDDSLGAIVLTGAGERAFSAGQDLNETRSFDAERAKRWVGEWETLYDKLRSSPRPIIAALNGVAAGSAFQVALLCDFRIAHADVRMGQPEINSGIASTTGPWIMREHLGLARTIDLTLSGRLMNAEESHALGLINRLVAADQVMPEALALGEALADKPPVAMRLDRQRFKEITEPGFRDCLEAGVRIQGEAYASGEPARMMELFLERRNG</sequence>
<dbReference type="Proteomes" id="UP000217771">
    <property type="component" value="Unassembled WGS sequence"/>
</dbReference>
<name>A0A2A2F1M0_9GAMM</name>
<dbReference type="Gene3D" id="3.90.226.10">
    <property type="entry name" value="2-enoyl-CoA Hydratase, Chain A, domain 1"/>
    <property type="match status" value="1"/>
</dbReference>
<evidence type="ECO:0000313" key="2">
    <source>
        <dbReference type="EMBL" id="PAU78443.1"/>
    </source>
</evidence>
<dbReference type="RefSeq" id="WP_095620116.1">
    <property type="nucleotide sequence ID" value="NZ_NSKB01000002.1"/>
</dbReference>
<dbReference type="InterPro" id="IPR029045">
    <property type="entry name" value="ClpP/crotonase-like_dom_sf"/>
</dbReference>
<dbReference type="Pfam" id="PF00378">
    <property type="entry name" value="ECH_1"/>
    <property type="match status" value="1"/>
</dbReference>
<accession>A0A2A2F1M0</accession>
<comment type="similarity">
    <text evidence="1">Belongs to the enoyl-CoA hydratase/isomerase family.</text>
</comment>
<dbReference type="PANTHER" id="PTHR11941:SF54">
    <property type="entry name" value="ENOYL-COA HYDRATASE, MITOCHONDRIAL"/>
    <property type="match status" value="1"/>
</dbReference>
<organism evidence="2 3">
    <name type="scientific">Halomonas salipaludis</name>
    <dbReference type="NCBI Taxonomy" id="2032625"/>
    <lineage>
        <taxon>Bacteria</taxon>
        <taxon>Pseudomonadati</taxon>
        <taxon>Pseudomonadota</taxon>
        <taxon>Gammaproteobacteria</taxon>
        <taxon>Oceanospirillales</taxon>
        <taxon>Halomonadaceae</taxon>
        <taxon>Halomonas</taxon>
    </lineage>
</organism>
<dbReference type="OrthoDB" id="9797151at2"/>
<proteinExistence type="inferred from homology"/>
<dbReference type="InterPro" id="IPR001753">
    <property type="entry name" value="Enoyl-CoA_hydra/iso"/>
</dbReference>
<comment type="caution">
    <text evidence="2">The sequence shown here is derived from an EMBL/GenBank/DDBJ whole genome shotgun (WGS) entry which is preliminary data.</text>
</comment>
<protein>
    <submittedName>
        <fullName evidence="2">Enoyl-CoA hydratase</fullName>
    </submittedName>
</protein>
<dbReference type="PANTHER" id="PTHR11941">
    <property type="entry name" value="ENOYL-COA HYDRATASE-RELATED"/>
    <property type="match status" value="1"/>
</dbReference>
<dbReference type="EMBL" id="NSKB01000002">
    <property type="protein sequence ID" value="PAU78443.1"/>
    <property type="molecule type" value="Genomic_DNA"/>
</dbReference>